<evidence type="ECO:0000313" key="1">
    <source>
        <dbReference type="EMBL" id="PKU44118.1"/>
    </source>
</evidence>
<sequence length="226" mass="25022">MLKGPNKVSSKPALLQADQPQLYQPVFIEEVFQPLIIFMALLWTCSSRSMSFLYWGHQSWMQCSRRGLTKAEQRGSHLQQHAGHASFDAAKDMVGFLGTASARCQLMSNFSSTNTPKSFSTGLLSIPSSPLSVPIPVVALTLVHDLVFGLVELVGIRMHELHQPIKVPMDAMLSPKLINCTTQLGVICKLVTSCDSISLNRHVYILPQQSQSPKLPEESILNKKHN</sequence>
<dbReference type="EMBL" id="KZ505849">
    <property type="protein sequence ID" value="PKU44118.1"/>
    <property type="molecule type" value="Genomic_DNA"/>
</dbReference>
<dbReference type="Proteomes" id="UP000233556">
    <property type="component" value="Unassembled WGS sequence"/>
</dbReference>
<proteinExistence type="predicted"/>
<accession>A0A2I0UDJ3</accession>
<gene>
    <name evidence="1" type="ORF">llap_5595</name>
</gene>
<reference evidence="2" key="1">
    <citation type="submission" date="2017-11" db="EMBL/GenBank/DDBJ databases">
        <authorList>
            <person name="Lima N.C."/>
            <person name="Parody-Merino A.M."/>
            <person name="Battley P.F."/>
            <person name="Fidler A.E."/>
            <person name="Prosdocimi F."/>
        </authorList>
    </citation>
    <scope>NUCLEOTIDE SEQUENCE [LARGE SCALE GENOMIC DNA]</scope>
</reference>
<name>A0A2I0UDJ3_LIMLA</name>
<keyword evidence="2" id="KW-1185">Reference proteome</keyword>
<protein>
    <submittedName>
        <fullName evidence="1">Uncharacterized protein</fullName>
    </submittedName>
</protein>
<dbReference type="AlphaFoldDB" id="A0A2I0UDJ3"/>
<organism evidence="1 2">
    <name type="scientific">Limosa lapponica baueri</name>
    <dbReference type="NCBI Taxonomy" id="1758121"/>
    <lineage>
        <taxon>Eukaryota</taxon>
        <taxon>Metazoa</taxon>
        <taxon>Chordata</taxon>
        <taxon>Craniata</taxon>
        <taxon>Vertebrata</taxon>
        <taxon>Euteleostomi</taxon>
        <taxon>Archelosauria</taxon>
        <taxon>Archosauria</taxon>
        <taxon>Dinosauria</taxon>
        <taxon>Saurischia</taxon>
        <taxon>Theropoda</taxon>
        <taxon>Coelurosauria</taxon>
        <taxon>Aves</taxon>
        <taxon>Neognathae</taxon>
        <taxon>Neoaves</taxon>
        <taxon>Charadriiformes</taxon>
        <taxon>Scolopacidae</taxon>
        <taxon>Limosa</taxon>
    </lineage>
</organism>
<evidence type="ECO:0000313" key="2">
    <source>
        <dbReference type="Proteomes" id="UP000233556"/>
    </source>
</evidence>
<reference evidence="2" key="2">
    <citation type="submission" date="2017-12" db="EMBL/GenBank/DDBJ databases">
        <title>Genome sequence of the Bar-tailed Godwit (Limosa lapponica baueri).</title>
        <authorList>
            <person name="Lima N.C.B."/>
            <person name="Parody-Merino A.M."/>
            <person name="Battley P.F."/>
            <person name="Fidler A.E."/>
            <person name="Prosdocimi F."/>
        </authorList>
    </citation>
    <scope>NUCLEOTIDE SEQUENCE [LARGE SCALE GENOMIC DNA]</scope>
</reference>